<sequence length="117" mass="12446">MDTHQGLDMKKRPGQANGQCGAGEVRASKLQLRCGRGEAGGSARRSRVQLKFGGLRVRKDSARGSERQAAWRVGGGRGRRCRPGRRAGRASLRLSRGLGRGVGAAGETLNASTSYRV</sequence>
<organism evidence="2 3">
    <name type="scientific">Sus scrofa</name>
    <name type="common">Pig</name>
    <dbReference type="NCBI Taxonomy" id="9823"/>
    <lineage>
        <taxon>Eukaryota</taxon>
        <taxon>Metazoa</taxon>
        <taxon>Chordata</taxon>
        <taxon>Craniata</taxon>
        <taxon>Vertebrata</taxon>
        <taxon>Euteleostomi</taxon>
        <taxon>Mammalia</taxon>
        <taxon>Eutheria</taxon>
        <taxon>Laurasiatheria</taxon>
        <taxon>Artiodactyla</taxon>
        <taxon>Suina</taxon>
        <taxon>Suidae</taxon>
        <taxon>Sus</taxon>
    </lineage>
</organism>
<evidence type="ECO:0000313" key="3">
    <source>
        <dbReference type="Proteomes" id="UP000694726"/>
    </source>
</evidence>
<dbReference type="Proteomes" id="UP000694726">
    <property type="component" value="Unplaced"/>
</dbReference>
<protein>
    <submittedName>
        <fullName evidence="2">Uncharacterized protein</fullName>
    </submittedName>
</protein>
<feature type="compositionally biased region" description="Basic residues" evidence="1">
    <location>
        <begin position="77"/>
        <end position="88"/>
    </location>
</feature>
<reference evidence="2" key="1">
    <citation type="submission" date="2025-08" db="UniProtKB">
        <authorList>
            <consortium name="Ensembl"/>
        </authorList>
    </citation>
    <scope>IDENTIFICATION</scope>
</reference>
<dbReference type="AlphaFoldDB" id="A0A8D0NRB8"/>
<feature type="region of interest" description="Disordered" evidence="1">
    <location>
        <begin position="1"/>
        <end position="22"/>
    </location>
</feature>
<name>A0A8D0NRB8_PIG</name>
<proteinExistence type="predicted"/>
<evidence type="ECO:0000313" key="2">
    <source>
        <dbReference type="Ensembl" id="ENSSSCP00015023094.1"/>
    </source>
</evidence>
<feature type="compositionally biased region" description="Basic and acidic residues" evidence="1">
    <location>
        <begin position="1"/>
        <end position="11"/>
    </location>
</feature>
<feature type="region of interest" description="Disordered" evidence="1">
    <location>
        <begin position="59"/>
        <end position="91"/>
    </location>
</feature>
<dbReference type="Ensembl" id="ENSSSCT00015057634.1">
    <property type="protein sequence ID" value="ENSSSCP00015023094.1"/>
    <property type="gene ID" value="ENSSSCG00015043290.1"/>
</dbReference>
<evidence type="ECO:0000256" key="1">
    <source>
        <dbReference type="SAM" id="MobiDB-lite"/>
    </source>
</evidence>
<accession>A0A8D0NRB8</accession>